<organism evidence="2 3">
    <name type="scientific">Pontoporia blainvillei</name>
    <name type="common">Franciscana</name>
    <name type="synonym">Delphinus blainvillei</name>
    <dbReference type="NCBI Taxonomy" id="48723"/>
    <lineage>
        <taxon>Eukaryota</taxon>
        <taxon>Metazoa</taxon>
        <taxon>Chordata</taxon>
        <taxon>Craniata</taxon>
        <taxon>Vertebrata</taxon>
        <taxon>Euteleostomi</taxon>
        <taxon>Mammalia</taxon>
        <taxon>Eutheria</taxon>
        <taxon>Laurasiatheria</taxon>
        <taxon>Artiodactyla</taxon>
        <taxon>Whippomorpha</taxon>
        <taxon>Cetacea</taxon>
        <taxon>Odontoceti</taxon>
        <taxon>Pontoporiidae</taxon>
        <taxon>Pontoporia</taxon>
    </lineage>
</organism>
<accession>A0ABX0S2M2</accession>
<feature type="compositionally biased region" description="Low complexity" evidence="1">
    <location>
        <begin position="138"/>
        <end position="149"/>
    </location>
</feature>
<feature type="compositionally biased region" description="Polar residues" evidence="1">
    <location>
        <begin position="9"/>
        <end position="25"/>
    </location>
</feature>
<feature type="compositionally biased region" description="Acidic residues" evidence="1">
    <location>
        <begin position="127"/>
        <end position="137"/>
    </location>
</feature>
<keyword evidence="3" id="KW-1185">Reference proteome</keyword>
<name>A0ABX0S2M2_PONBL</name>
<proteinExistence type="predicted"/>
<evidence type="ECO:0000313" key="3">
    <source>
        <dbReference type="Proteomes" id="UP001165941"/>
    </source>
</evidence>
<gene>
    <name evidence="2" type="ORF">BU61_2735</name>
</gene>
<comment type="caution">
    <text evidence="2">The sequence shown here is derived from an EMBL/GenBank/DDBJ whole genome shotgun (WGS) entry which is preliminary data.</text>
</comment>
<dbReference type="EMBL" id="PGGH01097826">
    <property type="protein sequence ID" value="NIG59333.1"/>
    <property type="molecule type" value="Genomic_DNA"/>
</dbReference>
<feature type="compositionally biased region" description="Low complexity" evidence="1">
    <location>
        <begin position="160"/>
        <end position="169"/>
    </location>
</feature>
<evidence type="ECO:0000256" key="1">
    <source>
        <dbReference type="SAM" id="MobiDB-lite"/>
    </source>
</evidence>
<dbReference type="Proteomes" id="UP001165941">
    <property type="component" value="Unassembled WGS sequence"/>
</dbReference>
<evidence type="ECO:0000313" key="2">
    <source>
        <dbReference type="EMBL" id="NIG59333.1"/>
    </source>
</evidence>
<reference evidence="2" key="1">
    <citation type="submission" date="2018-05" db="EMBL/GenBank/DDBJ databases">
        <authorList>
            <person name="Pedro S.L.S."/>
            <person name="Freitas R.C."/>
            <person name="Barreto A.S."/>
            <person name="Lima A.O.S."/>
        </authorList>
    </citation>
    <scope>NUCLEOTIDE SEQUENCE</scope>
    <source>
        <strain evidence="2">BP203</strain>
        <tissue evidence="2">Muscle</tissue>
    </source>
</reference>
<protein>
    <submittedName>
        <fullName evidence="2">Uncharacterized protein</fullName>
    </submittedName>
</protein>
<sequence>MNRIKIRDTSQAGTQQWRQSQDSSPAPQPRSPQDGVPAENSLPQGDTKPRPPVPKPRTVPVADLLAQEGGAVGWALATPEGQAPCNRTDHGLPRTAGPGRAPLQYQLSMNQDDPDGGGPVVPNGLEGEAEEDDDDDYVTLSDQDSLSGSSGRGPGPGPESPSVVSSSMSDECFEGLESSAALRSCHSEQVANGPAQPPRRHLSAPHVTRGTFGGPLGGSSWAQGQEREEAGALRMQAPHLADKEAQVGRGPCAPGSWEPLPHT</sequence>
<feature type="region of interest" description="Disordered" evidence="1">
    <location>
        <begin position="1"/>
        <end position="263"/>
    </location>
</feature>